<feature type="region of interest" description="Disordered" evidence="1">
    <location>
        <begin position="255"/>
        <end position="288"/>
    </location>
</feature>
<dbReference type="Proteomes" id="UP000239698">
    <property type="component" value="Unassembled WGS sequence"/>
</dbReference>
<keyword evidence="3" id="KW-1185">Reference proteome</keyword>
<accession>A0ABX5A9E4</accession>
<proteinExistence type="predicted"/>
<protein>
    <submittedName>
        <fullName evidence="2">Uncharacterized protein</fullName>
    </submittedName>
</protein>
<sequence length="288" mass="31759">MKPDLMFVGYDNRVDPEDDNNYLAGDENAVYDRAFEWISDNRRSGAHTEAAELCRRAGVDLDDFDDDDQERLIDAIEEGDPSDPIGQLLRNTRDRLLRAPVGLSLGDEPAERDRSDLIYYNDREWEAQQAGRVEMILEMLARSRADTSAPEVRARATELVAEGPQTWHEGVTLDVIWCGDASDVAMTPEQADAGGRQLSFQDASVVLPDTNNGSRHDVEIPGALTTKVTNDIPAHLDSFRGQDATAGTAPQAWFTASIGPGTAPRNGYGHPGRRPLQEQRREACSNPP</sequence>
<dbReference type="RefSeq" id="WP_104249271.1">
    <property type="nucleotide sequence ID" value="NZ_PSUD01000002.1"/>
</dbReference>
<comment type="caution">
    <text evidence="2">The sequence shown here is derived from an EMBL/GenBank/DDBJ whole genome shotgun (WGS) entry which is preliminary data.</text>
</comment>
<evidence type="ECO:0000313" key="2">
    <source>
        <dbReference type="EMBL" id="PPH71364.1"/>
    </source>
</evidence>
<reference evidence="2 3" key="1">
    <citation type="submission" date="2018-02" db="EMBL/GenBank/DDBJ databases">
        <title>Bacteriophage NCPPB3778 and a type I-E CRISPR drive the evolution of the US Biological Select Agent, Rathayibacter toxicus.</title>
        <authorList>
            <person name="Davis E.W.II."/>
            <person name="Tabima J.F."/>
            <person name="Weisberg A.J."/>
            <person name="Lopes L.D."/>
            <person name="Wiseman M.S."/>
            <person name="Wiseman M.S."/>
            <person name="Pupko T."/>
            <person name="Belcher M.S."/>
            <person name="Sechler A.J."/>
            <person name="Tancos M.A."/>
            <person name="Schroeder B.K."/>
            <person name="Murray T.D."/>
            <person name="Luster D.G."/>
            <person name="Schneider W.L."/>
            <person name="Rogers E."/>
            <person name="Andreote F.D."/>
            <person name="Grunwald N.J."/>
            <person name="Putnam M.L."/>
            <person name="Chang J.H."/>
        </authorList>
    </citation>
    <scope>NUCLEOTIDE SEQUENCE [LARGE SCALE GENOMIC DNA]</scope>
    <source>
        <strain evidence="2 3">AY1D6</strain>
    </source>
</reference>
<dbReference type="EMBL" id="PSVT01000057">
    <property type="protein sequence ID" value="PPH71364.1"/>
    <property type="molecule type" value="Genomic_DNA"/>
</dbReference>
<organism evidence="2 3">
    <name type="scientific">Rathayibacter rathayi</name>
    <name type="common">Corynebacterium rathayi</name>
    <dbReference type="NCBI Taxonomy" id="33887"/>
    <lineage>
        <taxon>Bacteria</taxon>
        <taxon>Bacillati</taxon>
        <taxon>Actinomycetota</taxon>
        <taxon>Actinomycetes</taxon>
        <taxon>Micrococcales</taxon>
        <taxon>Microbacteriaceae</taxon>
        <taxon>Rathayibacter</taxon>
    </lineage>
</organism>
<evidence type="ECO:0000256" key="1">
    <source>
        <dbReference type="SAM" id="MobiDB-lite"/>
    </source>
</evidence>
<feature type="compositionally biased region" description="Basic and acidic residues" evidence="1">
    <location>
        <begin position="275"/>
        <end position="288"/>
    </location>
</feature>
<name>A0ABX5A9E4_RATRA</name>
<gene>
    <name evidence="2" type="ORF">C5C40_15055</name>
</gene>
<evidence type="ECO:0000313" key="3">
    <source>
        <dbReference type="Proteomes" id="UP000239698"/>
    </source>
</evidence>